<evidence type="ECO:0000256" key="1">
    <source>
        <dbReference type="SAM" id="MobiDB-lite"/>
    </source>
</evidence>
<feature type="region of interest" description="Disordered" evidence="1">
    <location>
        <begin position="224"/>
        <end position="243"/>
    </location>
</feature>
<name>A0AAV9P6E4_9PEZI</name>
<dbReference type="GeneID" id="89929280"/>
<gene>
    <name evidence="2" type="ORF">LTR77_007946</name>
</gene>
<dbReference type="RefSeq" id="XP_064657023.1">
    <property type="nucleotide sequence ID" value="XM_064805181.1"/>
</dbReference>
<protein>
    <submittedName>
        <fullName evidence="2">Uncharacterized protein</fullName>
    </submittedName>
</protein>
<comment type="caution">
    <text evidence="2">The sequence shown here is derived from an EMBL/GenBank/DDBJ whole genome shotgun (WGS) entry which is preliminary data.</text>
</comment>
<reference evidence="2 3" key="1">
    <citation type="submission" date="2023-08" db="EMBL/GenBank/DDBJ databases">
        <title>Black Yeasts Isolated from many extreme environments.</title>
        <authorList>
            <person name="Coleine C."/>
            <person name="Stajich J.E."/>
            <person name="Selbmann L."/>
        </authorList>
    </citation>
    <scope>NUCLEOTIDE SEQUENCE [LARGE SCALE GENOMIC DNA]</scope>
    <source>
        <strain evidence="2 3">CCFEE 5935</strain>
    </source>
</reference>
<dbReference type="Proteomes" id="UP001337655">
    <property type="component" value="Unassembled WGS sequence"/>
</dbReference>
<proteinExistence type="predicted"/>
<sequence>MAAEPVFGKGGSPPFRSIHEENYIEASALLDAEDWQACIAAAHENLSYPGLPRYWRIQNLLLISEATNDWHQRENCRVAAEQIWGIARRETPNTQRDAIKSLQDVRGELDQLSAWQERESDDDKQKLLAYNVAETKQPATDHTLGRPSADEEWLPTGHGSHNSIGGQLALSKWADSIYSEEATEDESRWNNESTRQVECNSDGGGQRQMEGSHGDKCATALAGGLNTRATDTPTRNDSVQGKPPAMESLAAELSALRTATESLKAAQQATKEVGARFEKGIATVTELEDIMVASLMSGRSASGQEINTLAKAFERLGRL</sequence>
<evidence type="ECO:0000313" key="3">
    <source>
        <dbReference type="Proteomes" id="UP001337655"/>
    </source>
</evidence>
<organism evidence="2 3">
    <name type="scientific">Saxophila tyrrhenica</name>
    <dbReference type="NCBI Taxonomy" id="1690608"/>
    <lineage>
        <taxon>Eukaryota</taxon>
        <taxon>Fungi</taxon>
        <taxon>Dikarya</taxon>
        <taxon>Ascomycota</taxon>
        <taxon>Pezizomycotina</taxon>
        <taxon>Dothideomycetes</taxon>
        <taxon>Dothideomycetidae</taxon>
        <taxon>Mycosphaerellales</taxon>
        <taxon>Extremaceae</taxon>
        <taxon>Saxophila</taxon>
    </lineage>
</organism>
<dbReference type="AlphaFoldDB" id="A0AAV9P6E4"/>
<feature type="compositionally biased region" description="Polar residues" evidence="1">
    <location>
        <begin position="227"/>
        <end position="239"/>
    </location>
</feature>
<evidence type="ECO:0000313" key="2">
    <source>
        <dbReference type="EMBL" id="KAK5167215.1"/>
    </source>
</evidence>
<feature type="compositionally biased region" description="Polar residues" evidence="1">
    <location>
        <begin position="190"/>
        <end position="199"/>
    </location>
</feature>
<keyword evidence="3" id="KW-1185">Reference proteome</keyword>
<accession>A0AAV9P6E4</accession>
<feature type="region of interest" description="Disordered" evidence="1">
    <location>
        <begin position="183"/>
        <end position="214"/>
    </location>
</feature>
<dbReference type="EMBL" id="JAVRRT010000012">
    <property type="protein sequence ID" value="KAK5167215.1"/>
    <property type="molecule type" value="Genomic_DNA"/>
</dbReference>